<comment type="caution">
    <text evidence="2">The sequence shown here is derived from an EMBL/GenBank/DDBJ whole genome shotgun (WGS) entry which is preliminary data.</text>
</comment>
<keyword evidence="3" id="KW-1185">Reference proteome</keyword>
<keyword evidence="1" id="KW-0812">Transmembrane</keyword>
<dbReference type="EMBL" id="JARBHA010000007">
    <property type="protein sequence ID" value="KAJ9697433.1"/>
    <property type="molecule type" value="Genomic_DNA"/>
</dbReference>
<sequence length="134" mass="15063">MRWPPSGWGIDTLTSLGELFIQGPFQDLLFFFFFSGSHLLLPTSLTTLWLGNLRNLKSVASTSLQSLISLKTLEFHICPKLRSFVPKGGLPPTLARLVIGECPILKTRCLKDKGKDWPKIAHIPYVEIDDIVQQ</sequence>
<evidence type="ECO:0000313" key="2">
    <source>
        <dbReference type="EMBL" id="KAJ9697433.1"/>
    </source>
</evidence>
<reference evidence="2 3" key="1">
    <citation type="journal article" date="2023" name="BMC Biotechnol.">
        <title>Vitis rotundifolia cv Carlos genome sequencing.</title>
        <authorList>
            <person name="Huff M."/>
            <person name="Hulse-Kemp A."/>
            <person name="Scheffler B."/>
            <person name="Youngblood R."/>
            <person name="Simpson S."/>
            <person name="Babiker E."/>
            <person name="Staton M."/>
        </authorList>
    </citation>
    <scope>NUCLEOTIDE SEQUENCE [LARGE SCALE GENOMIC DNA]</scope>
    <source>
        <tissue evidence="2">Leaf</tissue>
    </source>
</reference>
<dbReference type="AlphaFoldDB" id="A0AA39DUI0"/>
<keyword evidence="1" id="KW-0472">Membrane</keyword>
<proteinExistence type="predicted"/>
<dbReference type="SUPFAM" id="SSF52058">
    <property type="entry name" value="L domain-like"/>
    <property type="match status" value="1"/>
</dbReference>
<protein>
    <recommendedName>
        <fullName evidence="4">Disease resistance protein</fullName>
    </recommendedName>
</protein>
<evidence type="ECO:0008006" key="4">
    <source>
        <dbReference type="Google" id="ProtNLM"/>
    </source>
</evidence>
<dbReference type="Proteomes" id="UP001168098">
    <property type="component" value="Unassembled WGS sequence"/>
</dbReference>
<dbReference type="InterPro" id="IPR032675">
    <property type="entry name" value="LRR_dom_sf"/>
</dbReference>
<organism evidence="2 3">
    <name type="scientific">Vitis rotundifolia</name>
    <name type="common">Muscadine grape</name>
    <dbReference type="NCBI Taxonomy" id="103349"/>
    <lineage>
        <taxon>Eukaryota</taxon>
        <taxon>Viridiplantae</taxon>
        <taxon>Streptophyta</taxon>
        <taxon>Embryophyta</taxon>
        <taxon>Tracheophyta</taxon>
        <taxon>Spermatophyta</taxon>
        <taxon>Magnoliopsida</taxon>
        <taxon>eudicotyledons</taxon>
        <taxon>Gunneridae</taxon>
        <taxon>Pentapetalae</taxon>
        <taxon>rosids</taxon>
        <taxon>Vitales</taxon>
        <taxon>Vitaceae</taxon>
        <taxon>Viteae</taxon>
        <taxon>Vitis</taxon>
    </lineage>
</organism>
<feature type="transmembrane region" description="Helical" evidence="1">
    <location>
        <begin position="28"/>
        <end position="50"/>
    </location>
</feature>
<evidence type="ECO:0000256" key="1">
    <source>
        <dbReference type="SAM" id="Phobius"/>
    </source>
</evidence>
<accession>A0AA39DUI0</accession>
<name>A0AA39DUI0_VITRO</name>
<evidence type="ECO:0000313" key="3">
    <source>
        <dbReference type="Proteomes" id="UP001168098"/>
    </source>
</evidence>
<gene>
    <name evidence="2" type="ORF">PVL29_009312</name>
</gene>
<keyword evidence="1" id="KW-1133">Transmembrane helix</keyword>
<dbReference type="Gene3D" id="3.80.10.10">
    <property type="entry name" value="Ribonuclease Inhibitor"/>
    <property type="match status" value="1"/>
</dbReference>